<gene>
    <name evidence="1" type="ORF">AGERDE_LOCUS3120</name>
</gene>
<dbReference type="EMBL" id="CAJVPL010000284">
    <property type="protein sequence ID" value="CAG8478718.1"/>
    <property type="molecule type" value="Genomic_DNA"/>
</dbReference>
<proteinExistence type="predicted"/>
<keyword evidence="2" id="KW-1185">Reference proteome</keyword>
<accession>A0A9N8W9V6</accession>
<comment type="caution">
    <text evidence="1">The sequence shown here is derived from an EMBL/GenBank/DDBJ whole genome shotgun (WGS) entry which is preliminary data.</text>
</comment>
<organism evidence="1 2">
    <name type="scientific">Ambispora gerdemannii</name>
    <dbReference type="NCBI Taxonomy" id="144530"/>
    <lineage>
        <taxon>Eukaryota</taxon>
        <taxon>Fungi</taxon>
        <taxon>Fungi incertae sedis</taxon>
        <taxon>Mucoromycota</taxon>
        <taxon>Glomeromycotina</taxon>
        <taxon>Glomeromycetes</taxon>
        <taxon>Archaeosporales</taxon>
        <taxon>Ambisporaceae</taxon>
        <taxon>Ambispora</taxon>
    </lineage>
</organism>
<evidence type="ECO:0000313" key="1">
    <source>
        <dbReference type="EMBL" id="CAG8478718.1"/>
    </source>
</evidence>
<dbReference type="Proteomes" id="UP000789831">
    <property type="component" value="Unassembled WGS sequence"/>
</dbReference>
<protein>
    <submittedName>
        <fullName evidence="1">2720_t:CDS:1</fullName>
    </submittedName>
</protein>
<sequence>MSNEYRVVVGSTEYSIPEAFAYLDGRFDQEEAESKRCSLYDFRNGEYQPSAHEKKEFQDMVFEFNRTKRRIGQNEANNPFRNWYNSIDLSQMENILRMIRTQEDLLYAEWTVAYGFKKTYTNYGSNLRNLQMISLRNELMASEIEEVYGLNINTRALGGRMLYIPDEELFFNILLHFPEDDYILHGTIQLAMLFLKAFFHL</sequence>
<name>A0A9N8W9V6_9GLOM</name>
<dbReference type="AlphaFoldDB" id="A0A9N8W9V6"/>
<reference evidence="1" key="1">
    <citation type="submission" date="2021-06" db="EMBL/GenBank/DDBJ databases">
        <authorList>
            <person name="Kallberg Y."/>
            <person name="Tangrot J."/>
            <person name="Rosling A."/>
        </authorList>
    </citation>
    <scope>NUCLEOTIDE SEQUENCE</scope>
    <source>
        <strain evidence="1">MT106</strain>
    </source>
</reference>
<evidence type="ECO:0000313" key="2">
    <source>
        <dbReference type="Proteomes" id="UP000789831"/>
    </source>
</evidence>